<dbReference type="RefSeq" id="XP_013266678.1">
    <property type="nucleotide sequence ID" value="XM_013411224.1"/>
</dbReference>
<gene>
    <name evidence="11" type="ORF">Z518_11280</name>
</gene>
<feature type="transmembrane region" description="Helical" evidence="9">
    <location>
        <begin position="284"/>
        <end position="303"/>
    </location>
</feature>
<dbReference type="Gene3D" id="1.20.1250.20">
    <property type="entry name" value="MFS general substrate transporter like domains"/>
    <property type="match status" value="1"/>
</dbReference>
<feature type="transmembrane region" description="Helical" evidence="9">
    <location>
        <begin position="383"/>
        <end position="401"/>
    </location>
</feature>
<dbReference type="InterPro" id="IPR017853">
    <property type="entry name" value="GH"/>
</dbReference>
<dbReference type="InterPro" id="IPR020846">
    <property type="entry name" value="MFS_dom"/>
</dbReference>
<dbReference type="STRING" id="1442369.A0A0D2FBS8"/>
<evidence type="ECO:0000256" key="3">
    <source>
        <dbReference type="ARBA" id="ARBA00010992"/>
    </source>
</evidence>
<proteinExistence type="inferred from homology"/>
<dbReference type="AlphaFoldDB" id="A0A0D2FBS8"/>
<keyword evidence="8" id="KW-0325">Glycoprotein</keyword>
<dbReference type="InterPro" id="IPR036259">
    <property type="entry name" value="MFS_trans_sf"/>
</dbReference>
<dbReference type="GeneID" id="25299351"/>
<evidence type="ECO:0000313" key="12">
    <source>
        <dbReference type="Proteomes" id="UP000053617"/>
    </source>
</evidence>
<feature type="transmembrane region" description="Helical" evidence="9">
    <location>
        <begin position="309"/>
        <end position="336"/>
    </location>
</feature>
<evidence type="ECO:0000256" key="6">
    <source>
        <dbReference type="ARBA" id="ARBA00022989"/>
    </source>
</evidence>
<evidence type="ECO:0000313" key="11">
    <source>
        <dbReference type="EMBL" id="KIW99541.1"/>
    </source>
</evidence>
<evidence type="ECO:0000256" key="5">
    <source>
        <dbReference type="ARBA" id="ARBA00022801"/>
    </source>
</evidence>
<dbReference type="GO" id="GO:0005351">
    <property type="term" value="F:carbohydrate:proton symporter activity"/>
    <property type="evidence" value="ECO:0007669"/>
    <property type="project" value="TreeGrafter"/>
</dbReference>
<feature type="domain" description="Major facilitator superfamily (MFS) profile" evidence="10">
    <location>
        <begin position="1"/>
        <end position="405"/>
    </location>
</feature>
<dbReference type="Pfam" id="PF00083">
    <property type="entry name" value="Sugar_tr"/>
    <property type="match status" value="1"/>
</dbReference>
<sequence length="440" mass="48933">MVAFTSILAGMDMTMHYSRPFWGSHSEFLVEAVRNGLLAESRLTEMATRLVAAWYPDGQAPGYPPLAVGLPISFTAAHEPVQTEFAQLPESVSTCLRAILTSYVSQNWVIGQVIVSSVLRGVLDMEAPWAYRIPFAVQWFWPMAVVIAVFFAPESPWWLVRQHRLEEAKASLRRLTSGQDDDFDVDKTVTLMALTTEHERELNSRTSFVACFQGTDLRRTIIVIGCYCMQVISGTTPRSYATYFFQQAGLPTDQSFNMSIVTYALSFIGTLVAWFLMPHVGRRTLFLWGLNMLAVIYVVLGVPPSTSSLSWAIASLLLASAFIAYICMIPVIFAVVSEIPSSLLRSKSVAIARFSYAVINVVANVLTPYQLNPSAWGWGAKSGFFWGGSCILGLLFTYFVVPEPKDKTVAELDLLFKKKVSARKFTKTQVHVSEVATRAH</sequence>
<evidence type="ECO:0000256" key="9">
    <source>
        <dbReference type="SAM" id="Phobius"/>
    </source>
</evidence>
<evidence type="ECO:0000259" key="10">
    <source>
        <dbReference type="PROSITE" id="PS50850"/>
    </source>
</evidence>
<keyword evidence="5" id="KW-0378">Hydrolase</keyword>
<evidence type="ECO:0000256" key="2">
    <source>
        <dbReference type="ARBA" id="ARBA00005336"/>
    </source>
</evidence>
<dbReference type="GO" id="GO:0016020">
    <property type="term" value="C:membrane"/>
    <property type="evidence" value="ECO:0007669"/>
    <property type="project" value="UniProtKB-SubCell"/>
</dbReference>
<organism evidence="11 12">
    <name type="scientific">Rhinocladiella mackenziei CBS 650.93</name>
    <dbReference type="NCBI Taxonomy" id="1442369"/>
    <lineage>
        <taxon>Eukaryota</taxon>
        <taxon>Fungi</taxon>
        <taxon>Dikarya</taxon>
        <taxon>Ascomycota</taxon>
        <taxon>Pezizomycotina</taxon>
        <taxon>Eurotiomycetes</taxon>
        <taxon>Chaetothyriomycetidae</taxon>
        <taxon>Chaetothyriales</taxon>
        <taxon>Herpotrichiellaceae</taxon>
        <taxon>Rhinocladiella</taxon>
    </lineage>
</organism>
<evidence type="ECO:0000256" key="8">
    <source>
        <dbReference type="ARBA" id="ARBA00023180"/>
    </source>
</evidence>
<dbReference type="GO" id="GO:0005975">
    <property type="term" value="P:carbohydrate metabolic process"/>
    <property type="evidence" value="ECO:0007669"/>
    <property type="project" value="InterPro"/>
</dbReference>
<dbReference type="InterPro" id="IPR036962">
    <property type="entry name" value="Glyco_hydro_3_N_sf"/>
</dbReference>
<dbReference type="Gene3D" id="3.20.20.300">
    <property type="entry name" value="Glycoside hydrolase, family 3, N-terminal domain"/>
    <property type="match status" value="1"/>
</dbReference>
<dbReference type="Proteomes" id="UP000053617">
    <property type="component" value="Unassembled WGS sequence"/>
</dbReference>
<feature type="transmembrane region" description="Helical" evidence="9">
    <location>
        <begin position="260"/>
        <end position="277"/>
    </location>
</feature>
<reference evidence="11 12" key="1">
    <citation type="submission" date="2015-01" db="EMBL/GenBank/DDBJ databases">
        <title>The Genome Sequence of Rhinocladiella mackenzie CBS 650.93.</title>
        <authorList>
            <consortium name="The Broad Institute Genomics Platform"/>
            <person name="Cuomo C."/>
            <person name="de Hoog S."/>
            <person name="Gorbushina A."/>
            <person name="Stielow B."/>
            <person name="Teixiera M."/>
            <person name="Abouelleil A."/>
            <person name="Chapman S.B."/>
            <person name="Priest M."/>
            <person name="Young S.K."/>
            <person name="Wortman J."/>
            <person name="Nusbaum C."/>
            <person name="Birren B."/>
        </authorList>
    </citation>
    <scope>NUCLEOTIDE SEQUENCE [LARGE SCALE GENOMIC DNA]</scope>
    <source>
        <strain evidence="11 12">CBS 650.93</strain>
    </source>
</reference>
<dbReference type="SUPFAM" id="SSF51445">
    <property type="entry name" value="(Trans)glycosidases"/>
    <property type="match status" value="1"/>
</dbReference>
<dbReference type="SUPFAM" id="SSF103473">
    <property type="entry name" value="MFS general substrate transporter"/>
    <property type="match status" value="1"/>
</dbReference>
<dbReference type="PROSITE" id="PS50850">
    <property type="entry name" value="MFS"/>
    <property type="match status" value="1"/>
</dbReference>
<keyword evidence="4 9" id="KW-0812">Transmembrane</keyword>
<feature type="transmembrane region" description="Helical" evidence="9">
    <location>
        <begin position="348"/>
        <end position="371"/>
    </location>
</feature>
<accession>A0A0D2FBS8</accession>
<evidence type="ECO:0000256" key="7">
    <source>
        <dbReference type="ARBA" id="ARBA00023136"/>
    </source>
</evidence>
<dbReference type="EMBL" id="KN847486">
    <property type="protein sequence ID" value="KIW99541.1"/>
    <property type="molecule type" value="Genomic_DNA"/>
</dbReference>
<dbReference type="PANTHER" id="PTHR48022:SF2">
    <property type="entry name" value="PLASTIDIC GLUCOSE TRANSPORTER 4"/>
    <property type="match status" value="1"/>
</dbReference>
<keyword evidence="6 9" id="KW-1133">Transmembrane helix</keyword>
<comment type="subcellular location">
    <subcellularLocation>
        <location evidence="1">Membrane</location>
        <topology evidence="1">Multi-pass membrane protein</topology>
    </subcellularLocation>
</comment>
<evidence type="ECO:0000256" key="4">
    <source>
        <dbReference type="ARBA" id="ARBA00022692"/>
    </source>
</evidence>
<comment type="similarity">
    <text evidence="3">Belongs to the major facilitator superfamily. Sugar transporter (TC 2.A.1.1) family.</text>
</comment>
<dbReference type="InterPro" id="IPR050360">
    <property type="entry name" value="MFS_Sugar_Transporters"/>
</dbReference>
<keyword evidence="7 9" id="KW-0472">Membrane</keyword>
<feature type="transmembrane region" description="Helical" evidence="9">
    <location>
        <begin position="129"/>
        <end position="152"/>
    </location>
</feature>
<comment type="similarity">
    <text evidence="2">Belongs to the glycosyl hydrolase 3 family.</text>
</comment>
<dbReference type="GO" id="GO:0004553">
    <property type="term" value="F:hydrolase activity, hydrolyzing O-glycosyl compounds"/>
    <property type="evidence" value="ECO:0007669"/>
    <property type="project" value="InterPro"/>
</dbReference>
<evidence type="ECO:0000256" key="1">
    <source>
        <dbReference type="ARBA" id="ARBA00004141"/>
    </source>
</evidence>
<name>A0A0D2FBS8_9EURO</name>
<dbReference type="PANTHER" id="PTHR48022">
    <property type="entry name" value="PLASTIDIC GLUCOSE TRANSPORTER 4"/>
    <property type="match status" value="1"/>
</dbReference>
<dbReference type="InterPro" id="IPR005828">
    <property type="entry name" value="MFS_sugar_transport-like"/>
</dbReference>
<dbReference type="FunFam" id="1.20.1250.20:FF:000078">
    <property type="entry name" value="MFS maltose transporter, putative"/>
    <property type="match status" value="1"/>
</dbReference>
<dbReference type="HOGENOM" id="CLU_001265_11_0_1"/>
<dbReference type="VEuPathDB" id="FungiDB:Z518_11280"/>
<keyword evidence="12" id="KW-1185">Reference proteome</keyword>
<protein>
    <recommendedName>
        <fullName evidence="10">Major facilitator superfamily (MFS) profile domain-containing protein</fullName>
    </recommendedName>
</protein>
<dbReference type="OrthoDB" id="6612291at2759"/>